<dbReference type="EMBL" id="KE525352">
    <property type="protein sequence ID" value="KFB51631.1"/>
    <property type="molecule type" value="Genomic_DNA"/>
</dbReference>
<dbReference type="VEuPathDB" id="VectorBase:ASIC019706"/>
<gene>
    <name evidence="2" type="ORF">ZHAS_00019706</name>
</gene>
<organism evidence="2">
    <name type="scientific">Anopheles sinensis</name>
    <name type="common">Mosquito</name>
    <dbReference type="NCBI Taxonomy" id="74873"/>
    <lineage>
        <taxon>Eukaryota</taxon>
        <taxon>Metazoa</taxon>
        <taxon>Ecdysozoa</taxon>
        <taxon>Arthropoda</taxon>
        <taxon>Hexapoda</taxon>
        <taxon>Insecta</taxon>
        <taxon>Pterygota</taxon>
        <taxon>Neoptera</taxon>
        <taxon>Endopterygota</taxon>
        <taxon>Diptera</taxon>
        <taxon>Nematocera</taxon>
        <taxon>Culicoidea</taxon>
        <taxon>Culicidae</taxon>
        <taxon>Anophelinae</taxon>
        <taxon>Anopheles</taxon>
    </lineage>
</organism>
<sequence>MLSMMLETLQTLNSTSQENEMTIVKPGTSYQKANTNAAKLKPDFGSNKSIKRQITQKNATNNKPKKQKNPTSGSSVIKQTGPMMPSTNPMNDLIVASMIPKIESAKIVETTTQLATVNTPIATHKKQNEPRPCTSVVKPKPPSQSEAYPKPDVIIPSRVYTNKKKPVIRRLLPMEIS</sequence>
<protein>
    <submittedName>
        <fullName evidence="2">Uncharacterized protein C12orf43-like protein</fullName>
    </submittedName>
</protein>
<name>A0A084WN37_ANOSI</name>
<evidence type="ECO:0000313" key="2">
    <source>
        <dbReference type="EMBL" id="KFB51631.1"/>
    </source>
</evidence>
<feature type="region of interest" description="Disordered" evidence="1">
    <location>
        <begin position="40"/>
        <end position="86"/>
    </location>
</feature>
<reference evidence="3" key="2">
    <citation type="submission" date="2020-05" db="UniProtKB">
        <authorList>
            <consortium name="EnsemblMetazoa"/>
        </authorList>
    </citation>
    <scope>IDENTIFICATION</scope>
</reference>
<evidence type="ECO:0000313" key="3">
    <source>
        <dbReference type="EnsemblMetazoa" id="ASIC019706-PA"/>
    </source>
</evidence>
<evidence type="ECO:0000313" key="4">
    <source>
        <dbReference type="Proteomes" id="UP000030765"/>
    </source>
</evidence>
<accession>A0A084WN37</accession>
<reference evidence="2 4" key="1">
    <citation type="journal article" date="2014" name="BMC Genomics">
        <title>Genome sequence of Anopheles sinensis provides insight into genetics basis of mosquito competence for malaria parasites.</title>
        <authorList>
            <person name="Zhou D."/>
            <person name="Zhang D."/>
            <person name="Ding G."/>
            <person name="Shi L."/>
            <person name="Hou Q."/>
            <person name="Ye Y."/>
            <person name="Xu Y."/>
            <person name="Zhou H."/>
            <person name="Xiong C."/>
            <person name="Li S."/>
            <person name="Yu J."/>
            <person name="Hong S."/>
            <person name="Yu X."/>
            <person name="Zou P."/>
            <person name="Chen C."/>
            <person name="Chang X."/>
            <person name="Wang W."/>
            <person name="Lv Y."/>
            <person name="Sun Y."/>
            <person name="Ma L."/>
            <person name="Shen B."/>
            <person name="Zhu C."/>
        </authorList>
    </citation>
    <scope>NUCLEOTIDE SEQUENCE [LARGE SCALE GENOMIC DNA]</scope>
</reference>
<proteinExistence type="predicted"/>
<dbReference type="Proteomes" id="UP000030765">
    <property type="component" value="Unassembled WGS sequence"/>
</dbReference>
<dbReference type="EMBL" id="ATLV01024562">
    <property type="status" value="NOT_ANNOTATED_CDS"/>
    <property type="molecule type" value="Genomic_DNA"/>
</dbReference>
<dbReference type="AlphaFoldDB" id="A0A084WN37"/>
<dbReference type="EnsemblMetazoa" id="ASIC019706-RA">
    <property type="protein sequence ID" value="ASIC019706-PA"/>
    <property type="gene ID" value="ASIC019706"/>
</dbReference>
<keyword evidence="4" id="KW-1185">Reference proteome</keyword>
<evidence type="ECO:0000256" key="1">
    <source>
        <dbReference type="SAM" id="MobiDB-lite"/>
    </source>
</evidence>
<feature type="region of interest" description="Disordered" evidence="1">
    <location>
        <begin position="124"/>
        <end position="150"/>
    </location>
</feature>